<dbReference type="OrthoDB" id="63533at2759"/>
<dbReference type="Gene3D" id="1.50.10.100">
    <property type="entry name" value="Chondroitin AC/alginate lyase"/>
    <property type="match status" value="1"/>
</dbReference>
<sequence>MLFTSVPAVHSFYSYSNDFVDPTFILARNFSPSTILAQKTILKSAVESAASGPWSVTNKSIIAPTGDKHDYMSWAPYWWPDCSKAGNTTELSPQQIWTTCAYVSRDGQFNPDVRTSGVNDVGNFADFSDAVFYNSLAWAINGSSVYAANVARFIDYWFINPETAMNPNLEYAQMQRGPDGQKGTHTGLLDLKSMAKIVPGVLILREGKAPEWTADLDAQFVNWTNSYLPWLTTAKLAIEEEESLNNHGSFYFNQLAALQILVGDKDGAKETIEKFFKGIYQGQIAANGDQPFESARTRPYHYRAYNLGAMLTNARLGQYVGYDAWNVTTKAGSTIKDACDYAMTQPAGDEDASELYSIVNAIGAVYGDPDGKYAKYLLQNAGKSYPEDASFLWNQPMSDSGLVKTGDSGSSVTDPKSDNGAGTDFTVKTWVAVCVTLMGISLFELF</sequence>
<dbReference type="AlphaFoldDB" id="A0A8K0UQC0"/>
<evidence type="ECO:0000256" key="2">
    <source>
        <dbReference type="ARBA" id="ARBA00023239"/>
    </source>
</evidence>
<protein>
    <submittedName>
        <fullName evidence="4">Chondroitin AC/alginate lyase</fullName>
    </submittedName>
</protein>
<dbReference type="Pfam" id="PF05426">
    <property type="entry name" value="Alginate_lyase"/>
    <property type="match status" value="1"/>
</dbReference>
<evidence type="ECO:0000256" key="1">
    <source>
        <dbReference type="ARBA" id="ARBA00022729"/>
    </source>
</evidence>
<organism evidence="4 5">
    <name type="scientific">Cristinia sonorae</name>
    <dbReference type="NCBI Taxonomy" id="1940300"/>
    <lineage>
        <taxon>Eukaryota</taxon>
        <taxon>Fungi</taxon>
        <taxon>Dikarya</taxon>
        <taxon>Basidiomycota</taxon>
        <taxon>Agaricomycotina</taxon>
        <taxon>Agaricomycetes</taxon>
        <taxon>Agaricomycetidae</taxon>
        <taxon>Agaricales</taxon>
        <taxon>Pleurotineae</taxon>
        <taxon>Stephanosporaceae</taxon>
        <taxon>Cristinia</taxon>
    </lineage>
</organism>
<reference evidence="4" key="1">
    <citation type="journal article" date="2021" name="New Phytol.">
        <title>Evolutionary innovations through gain and loss of genes in the ectomycorrhizal Boletales.</title>
        <authorList>
            <person name="Wu G."/>
            <person name="Miyauchi S."/>
            <person name="Morin E."/>
            <person name="Kuo A."/>
            <person name="Drula E."/>
            <person name="Varga T."/>
            <person name="Kohler A."/>
            <person name="Feng B."/>
            <person name="Cao Y."/>
            <person name="Lipzen A."/>
            <person name="Daum C."/>
            <person name="Hundley H."/>
            <person name="Pangilinan J."/>
            <person name="Johnson J."/>
            <person name="Barry K."/>
            <person name="LaButti K."/>
            <person name="Ng V."/>
            <person name="Ahrendt S."/>
            <person name="Min B."/>
            <person name="Choi I.G."/>
            <person name="Park H."/>
            <person name="Plett J.M."/>
            <person name="Magnuson J."/>
            <person name="Spatafora J.W."/>
            <person name="Nagy L.G."/>
            <person name="Henrissat B."/>
            <person name="Grigoriev I.V."/>
            <person name="Yang Z.L."/>
            <person name="Xu J."/>
            <person name="Martin F.M."/>
        </authorList>
    </citation>
    <scope>NUCLEOTIDE SEQUENCE</scope>
    <source>
        <strain evidence="4">KKN 215</strain>
    </source>
</reference>
<name>A0A8K0UQC0_9AGAR</name>
<dbReference type="SUPFAM" id="SSF48230">
    <property type="entry name" value="Chondroitin AC/alginate lyase"/>
    <property type="match status" value="1"/>
</dbReference>
<evidence type="ECO:0000313" key="4">
    <source>
        <dbReference type="EMBL" id="KAH8100385.1"/>
    </source>
</evidence>
<accession>A0A8K0UQC0</accession>
<dbReference type="InterPro" id="IPR008397">
    <property type="entry name" value="Alginate_lyase_dom"/>
</dbReference>
<evidence type="ECO:0000259" key="3">
    <source>
        <dbReference type="Pfam" id="PF05426"/>
    </source>
</evidence>
<gene>
    <name evidence="4" type="ORF">BXZ70DRAFT_1024305</name>
</gene>
<feature type="domain" description="Alginate lyase" evidence="3">
    <location>
        <begin position="55"/>
        <end position="347"/>
    </location>
</feature>
<evidence type="ECO:0000313" key="5">
    <source>
        <dbReference type="Proteomes" id="UP000813824"/>
    </source>
</evidence>
<dbReference type="GO" id="GO:0016829">
    <property type="term" value="F:lyase activity"/>
    <property type="evidence" value="ECO:0007669"/>
    <property type="project" value="UniProtKB-KW"/>
</dbReference>
<dbReference type="EMBL" id="JAEVFJ010000016">
    <property type="protein sequence ID" value="KAH8100385.1"/>
    <property type="molecule type" value="Genomic_DNA"/>
</dbReference>
<keyword evidence="2 4" id="KW-0456">Lyase</keyword>
<dbReference type="InterPro" id="IPR008929">
    <property type="entry name" value="Chondroitin_lyas"/>
</dbReference>
<dbReference type="Proteomes" id="UP000813824">
    <property type="component" value="Unassembled WGS sequence"/>
</dbReference>
<comment type="caution">
    <text evidence="4">The sequence shown here is derived from an EMBL/GenBank/DDBJ whole genome shotgun (WGS) entry which is preliminary data.</text>
</comment>
<keyword evidence="1" id="KW-0732">Signal</keyword>
<dbReference type="GO" id="GO:0042597">
    <property type="term" value="C:periplasmic space"/>
    <property type="evidence" value="ECO:0007669"/>
    <property type="project" value="InterPro"/>
</dbReference>
<keyword evidence="5" id="KW-1185">Reference proteome</keyword>
<proteinExistence type="predicted"/>